<organism evidence="2 3">
    <name type="scientific">Cinchona calisaya</name>
    <dbReference type="NCBI Taxonomy" id="153742"/>
    <lineage>
        <taxon>Eukaryota</taxon>
        <taxon>Viridiplantae</taxon>
        <taxon>Streptophyta</taxon>
        <taxon>Embryophyta</taxon>
        <taxon>Tracheophyta</taxon>
        <taxon>Spermatophyta</taxon>
        <taxon>Magnoliopsida</taxon>
        <taxon>eudicotyledons</taxon>
        <taxon>Gunneridae</taxon>
        <taxon>Pentapetalae</taxon>
        <taxon>asterids</taxon>
        <taxon>lamiids</taxon>
        <taxon>Gentianales</taxon>
        <taxon>Rubiaceae</taxon>
        <taxon>Cinchonoideae</taxon>
        <taxon>Cinchoneae</taxon>
        <taxon>Cinchona</taxon>
    </lineage>
</organism>
<dbReference type="Proteomes" id="UP001630127">
    <property type="component" value="Unassembled WGS sequence"/>
</dbReference>
<sequence>MLDSSTVSLSRPNVACFCVEINVQKPLLKRFYIGKEVTARWQHIDYENVPSYCISCYKLGHKLKEHELHKNPRTSNDDDAKGDAKGGEVAAHPTTRGKEKIDSILENSIVKGKSRTAMHVDVIAPQALPSNPIADIVPMDVMVVVPLLLSHEAELTLHCHPFSHEDNNLALIC</sequence>
<evidence type="ECO:0000313" key="3">
    <source>
        <dbReference type="Proteomes" id="UP001630127"/>
    </source>
</evidence>
<accession>A0ABD2YHY7</accession>
<dbReference type="AlphaFoldDB" id="A0ABD2YHY7"/>
<evidence type="ECO:0000313" key="2">
    <source>
        <dbReference type="EMBL" id="KAL3507012.1"/>
    </source>
</evidence>
<comment type="caution">
    <text evidence="2">The sequence shown here is derived from an EMBL/GenBank/DDBJ whole genome shotgun (WGS) entry which is preliminary data.</text>
</comment>
<dbReference type="PANTHER" id="PTHR31286:SF180">
    <property type="entry name" value="OS10G0362600 PROTEIN"/>
    <property type="match status" value="1"/>
</dbReference>
<dbReference type="PANTHER" id="PTHR31286">
    <property type="entry name" value="GLYCINE-RICH CELL WALL STRUCTURAL PROTEIN 1.8-LIKE"/>
    <property type="match status" value="1"/>
</dbReference>
<feature type="region of interest" description="Disordered" evidence="1">
    <location>
        <begin position="68"/>
        <end position="97"/>
    </location>
</feature>
<proteinExistence type="predicted"/>
<protein>
    <submittedName>
        <fullName evidence="2">Uncharacterized protein</fullName>
    </submittedName>
</protein>
<dbReference type="InterPro" id="IPR040256">
    <property type="entry name" value="At4g02000-like"/>
</dbReference>
<keyword evidence="3" id="KW-1185">Reference proteome</keyword>
<feature type="compositionally biased region" description="Basic and acidic residues" evidence="1">
    <location>
        <begin position="68"/>
        <end position="86"/>
    </location>
</feature>
<evidence type="ECO:0000256" key="1">
    <source>
        <dbReference type="SAM" id="MobiDB-lite"/>
    </source>
</evidence>
<dbReference type="EMBL" id="JBJUIK010000013">
    <property type="protein sequence ID" value="KAL3507012.1"/>
    <property type="molecule type" value="Genomic_DNA"/>
</dbReference>
<reference evidence="2 3" key="1">
    <citation type="submission" date="2024-11" db="EMBL/GenBank/DDBJ databases">
        <title>A near-complete genome assembly of Cinchona calisaya.</title>
        <authorList>
            <person name="Lian D.C."/>
            <person name="Zhao X.W."/>
            <person name="Wei L."/>
        </authorList>
    </citation>
    <scope>NUCLEOTIDE SEQUENCE [LARGE SCALE GENOMIC DNA]</scope>
    <source>
        <tissue evidence="2">Nenye</tissue>
    </source>
</reference>
<name>A0ABD2YHY7_9GENT</name>
<gene>
    <name evidence="2" type="ORF">ACH5RR_032394</name>
</gene>